<dbReference type="RefSeq" id="WP_133621144.1">
    <property type="nucleotide sequence ID" value="NZ_JAASUO010000012.1"/>
</dbReference>
<keyword evidence="3" id="KW-1185">Reference proteome</keyword>
<name>A0A4R6ZFP0_9LIST</name>
<dbReference type="AlphaFoldDB" id="A0A4R6ZFP0"/>
<reference evidence="2 3" key="1">
    <citation type="submission" date="2019-03" db="EMBL/GenBank/DDBJ databases">
        <title>Genomic Encyclopedia of Type Strains, Phase III (KMG-III): the genomes of soil and plant-associated and newly described type strains.</title>
        <authorList>
            <person name="Whitman W."/>
        </authorList>
    </citation>
    <scope>NUCLEOTIDE SEQUENCE [LARGE SCALE GENOMIC DNA]</scope>
    <source>
        <strain evidence="2 3">CECT 7972</strain>
    </source>
</reference>
<evidence type="ECO:0000313" key="3">
    <source>
        <dbReference type="Proteomes" id="UP000295558"/>
    </source>
</evidence>
<sequence length="215" mass="23492">MNKQEKIILLKDLVNIDSTNGNEKEVADYLLKQLTKYGISSETVAYTDKRVNLVSCIGKKTGKVLGCSGHMDVVDAGDSKAWKTPPFQATEIDGKLFGRGSTNMKSGLAAIVIAMIEIEQEGTLVDGQIKLLATVSEEIEIEEVGAAQLTKLGYADDLNGLIISKPSVRQIIYAHKGLMNYTVVSYGKKAHNSMLKPGINVIDNLLLFTLKWDNM</sequence>
<dbReference type="PANTHER" id="PTHR43808:SF8">
    <property type="entry name" value="PEPTIDASE M20 DIMERISATION DOMAIN-CONTAINING PROTEIN"/>
    <property type="match status" value="1"/>
</dbReference>
<accession>A0A4R6ZFP0</accession>
<proteinExistence type="predicted"/>
<dbReference type="EMBL" id="SNZK01000016">
    <property type="protein sequence ID" value="TDR50943.1"/>
    <property type="molecule type" value="Genomic_DNA"/>
</dbReference>
<protein>
    <submittedName>
        <fullName evidence="2">Peptidase M20/M25/M40-like protein</fullName>
    </submittedName>
</protein>
<comment type="caution">
    <text evidence="2">The sequence shown here is derived from an EMBL/GenBank/DDBJ whole genome shotgun (WGS) entry which is preliminary data.</text>
</comment>
<evidence type="ECO:0000256" key="1">
    <source>
        <dbReference type="ARBA" id="ARBA00022833"/>
    </source>
</evidence>
<dbReference type="SUPFAM" id="SSF53187">
    <property type="entry name" value="Zn-dependent exopeptidases"/>
    <property type="match status" value="1"/>
</dbReference>
<dbReference type="OrthoDB" id="9781032at2"/>
<dbReference type="Gene3D" id="3.40.630.10">
    <property type="entry name" value="Zn peptidases"/>
    <property type="match status" value="1"/>
</dbReference>
<gene>
    <name evidence="2" type="ORF">DFP96_11641</name>
</gene>
<dbReference type="Proteomes" id="UP000295558">
    <property type="component" value="Unassembled WGS sequence"/>
</dbReference>
<dbReference type="InterPro" id="IPR050072">
    <property type="entry name" value="Peptidase_M20A"/>
</dbReference>
<keyword evidence="1" id="KW-0862">Zinc</keyword>
<dbReference type="PANTHER" id="PTHR43808">
    <property type="entry name" value="ACETYLORNITHINE DEACETYLASE"/>
    <property type="match status" value="1"/>
</dbReference>
<dbReference type="Pfam" id="PF01546">
    <property type="entry name" value="Peptidase_M20"/>
    <property type="match status" value="1"/>
</dbReference>
<dbReference type="GO" id="GO:0016787">
    <property type="term" value="F:hydrolase activity"/>
    <property type="evidence" value="ECO:0007669"/>
    <property type="project" value="InterPro"/>
</dbReference>
<dbReference type="InterPro" id="IPR002933">
    <property type="entry name" value="Peptidase_M20"/>
</dbReference>
<evidence type="ECO:0000313" key="2">
    <source>
        <dbReference type="EMBL" id="TDR50943.1"/>
    </source>
</evidence>
<organism evidence="2 3">
    <name type="scientific">Listeria rocourtiae</name>
    <dbReference type="NCBI Taxonomy" id="647910"/>
    <lineage>
        <taxon>Bacteria</taxon>
        <taxon>Bacillati</taxon>
        <taxon>Bacillota</taxon>
        <taxon>Bacilli</taxon>
        <taxon>Bacillales</taxon>
        <taxon>Listeriaceae</taxon>
        <taxon>Listeria</taxon>
    </lineage>
</organism>
<dbReference type="STRING" id="1265846.PROCOU_17615"/>